<dbReference type="GO" id="GO:0019632">
    <property type="term" value="P:shikimate metabolic process"/>
    <property type="evidence" value="ECO:0007669"/>
    <property type="project" value="InterPro"/>
</dbReference>
<feature type="binding site" evidence="8">
    <location>
        <begin position="131"/>
        <end position="135"/>
    </location>
    <ligand>
        <name>NADP(+)</name>
        <dbReference type="ChEBI" id="CHEBI:58349"/>
    </ligand>
</feature>
<organism evidence="13 15">
    <name type="scientific">Leptospira perolatii</name>
    <dbReference type="NCBI Taxonomy" id="2023191"/>
    <lineage>
        <taxon>Bacteria</taxon>
        <taxon>Pseudomonadati</taxon>
        <taxon>Spirochaetota</taxon>
        <taxon>Spirochaetia</taxon>
        <taxon>Leptospirales</taxon>
        <taxon>Leptospiraceae</taxon>
        <taxon>Leptospira</taxon>
    </lineage>
</organism>
<keyword evidence="14" id="KW-1185">Reference proteome</keyword>
<comment type="caution">
    <text evidence="8">Lacks conserved residue(s) required for the propagation of feature annotation.</text>
</comment>
<dbReference type="PANTHER" id="PTHR21089:SF1">
    <property type="entry name" value="BIFUNCTIONAL 3-DEHYDROQUINATE DEHYDRATASE_SHIKIMATE DEHYDROGENASE, CHLOROPLASTIC"/>
    <property type="match status" value="1"/>
</dbReference>
<feature type="binding site" evidence="8">
    <location>
        <position position="107"/>
    </location>
    <ligand>
        <name>shikimate</name>
        <dbReference type="ChEBI" id="CHEBI:36208"/>
    </ligand>
</feature>
<proteinExistence type="inferred from homology"/>
<feature type="binding site" evidence="8">
    <location>
        <position position="226"/>
    </location>
    <ligand>
        <name>NADP(+)</name>
        <dbReference type="ChEBI" id="CHEBI:58349"/>
    </ligand>
</feature>
<evidence type="ECO:0000256" key="6">
    <source>
        <dbReference type="ARBA" id="ARBA00023141"/>
    </source>
</evidence>
<dbReference type="SUPFAM" id="SSF53223">
    <property type="entry name" value="Aminoacid dehydrogenase-like, N-terminal domain"/>
    <property type="match status" value="1"/>
</dbReference>
<dbReference type="EMBL" id="NPDZ01000001">
    <property type="protein sequence ID" value="PJZ75094.1"/>
    <property type="molecule type" value="Genomic_DNA"/>
</dbReference>
<evidence type="ECO:0000256" key="4">
    <source>
        <dbReference type="ARBA" id="ARBA00022857"/>
    </source>
</evidence>
<feature type="binding site" evidence="8">
    <location>
        <position position="67"/>
    </location>
    <ligand>
        <name>shikimate</name>
        <dbReference type="ChEBI" id="CHEBI:36208"/>
    </ligand>
</feature>
<dbReference type="Pfam" id="PF18317">
    <property type="entry name" value="SDH_C"/>
    <property type="match status" value="1"/>
</dbReference>
<evidence type="ECO:0000256" key="3">
    <source>
        <dbReference type="ARBA" id="ARBA00022605"/>
    </source>
</evidence>
<dbReference type="PANTHER" id="PTHR21089">
    <property type="entry name" value="SHIKIMATE DEHYDROGENASE"/>
    <property type="match status" value="1"/>
</dbReference>
<dbReference type="EC" id="1.1.1.25" evidence="2 8"/>
<feature type="domain" description="Shikimate dehydrogenase substrate binding N-terminal" evidence="10">
    <location>
        <begin position="13"/>
        <end position="94"/>
    </location>
</feature>
<evidence type="ECO:0000256" key="5">
    <source>
        <dbReference type="ARBA" id="ARBA00023002"/>
    </source>
</evidence>
<protein>
    <recommendedName>
        <fullName evidence="2 8">Shikimate dehydrogenase (NADP(+))</fullName>
        <shortName evidence="8">SDH</shortName>
        <ecNumber evidence="2 8">1.1.1.25</ecNumber>
    </recommendedName>
</protein>
<evidence type="ECO:0000259" key="10">
    <source>
        <dbReference type="Pfam" id="PF08501"/>
    </source>
</evidence>
<feature type="binding site" evidence="8">
    <location>
        <position position="256"/>
    </location>
    <ligand>
        <name>shikimate</name>
        <dbReference type="ChEBI" id="CHEBI:36208"/>
    </ligand>
</feature>
<dbReference type="InterPro" id="IPR006151">
    <property type="entry name" value="Shikm_DH/Glu-tRNA_Rdtase"/>
</dbReference>
<comment type="function">
    <text evidence="8">Involved in the biosynthesis of the chorismate, which leads to the biosynthesis of aromatic amino acids. Catalyzes the reversible NADPH linked reduction of 3-dehydroshikimate (DHSA) to yield shikimate (SA).</text>
</comment>
<evidence type="ECO:0000259" key="11">
    <source>
        <dbReference type="Pfam" id="PF18317"/>
    </source>
</evidence>
<dbReference type="CDD" id="cd01065">
    <property type="entry name" value="NAD_bind_Shikimate_DH"/>
    <property type="match status" value="1"/>
</dbReference>
<dbReference type="InterPro" id="IPR041121">
    <property type="entry name" value="SDH_C"/>
</dbReference>
<dbReference type="RefSeq" id="WP_100714754.1">
    <property type="nucleotide sequence ID" value="NZ_NPDY01000016.1"/>
</dbReference>
<evidence type="ECO:0000313" key="14">
    <source>
        <dbReference type="Proteomes" id="UP000231962"/>
    </source>
</evidence>
<dbReference type="GO" id="GO:0004764">
    <property type="term" value="F:shikimate 3-dehydrogenase (NADP+) activity"/>
    <property type="evidence" value="ECO:0007669"/>
    <property type="project" value="UniProtKB-UniRule"/>
</dbReference>
<dbReference type="InterPro" id="IPR013708">
    <property type="entry name" value="Shikimate_DH-bd_N"/>
</dbReference>
<dbReference type="Proteomes" id="UP000231962">
    <property type="component" value="Unassembled WGS sequence"/>
</dbReference>
<reference evidence="14 15" key="1">
    <citation type="submission" date="2017-07" db="EMBL/GenBank/DDBJ databases">
        <title>Leptospira spp. isolated from tropical soils.</title>
        <authorList>
            <person name="Thibeaux R."/>
            <person name="Iraola G."/>
            <person name="Ferres I."/>
            <person name="Bierque E."/>
            <person name="Girault D."/>
            <person name="Soupe-Gilbert M.-E."/>
            <person name="Picardeau M."/>
            <person name="Goarant C."/>
        </authorList>
    </citation>
    <scope>NUCLEOTIDE SEQUENCE [LARGE SCALE GENOMIC DNA]</scope>
    <source>
        <strain evidence="13 15">FH1-B-B1</strain>
        <strain evidence="12 14">FH1-B-C1</strain>
    </source>
</reference>
<dbReference type="GO" id="GO:0008652">
    <property type="term" value="P:amino acid biosynthetic process"/>
    <property type="evidence" value="ECO:0007669"/>
    <property type="project" value="UniProtKB-KW"/>
</dbReference>
<gene>
    <name evidence="8 13" type="primary">aroE</name>
    <name evidence="12" type="ORF">CH360_14385</name>
    <name evidence="13" type="ORF">CH373_03505</name>
</gene>
<comment type="caution">
    <text evidence="13">The sequence shown here is derived from an EMBL/GenBank/DDBJ whole genome shotgun (WGS) entry which is preliminary data.</text>
</comment>
<comment type="similarity">
    <text evidence="8">Belongs to the shikimate dehydrogenase family.</text>
</comment>
<dbReference type="AlphaFoldDB" id="A0A2M9ZSV1"/>
<evidence type="ECO:0000256" key="7">
    <source>
        <dbReference type="ARBA" id="ARBA00049442"/>
    </source>
</evidence>
<dbReference type="Proteomes" id="UP000231990">
    <property type="component" value="Unassembled WGS sequence"/>
</dbReference>
<dbReference type="GO" id="GO:0009073">
    <property type="term" value="P:aromatic amino acid family biosynthetic process"/>
    <property type="evidence" value="ECO:0007669"/>
    <property type="project" value="UniProtKB-KW"/>
</dbReference>
<dbReference type="SUPFAM" id="SSF51735">
    <property type="entry name" value="NAD(P)-binding Rossmann-fold domains"/>
    <property type="match status" value="1"/>
</dbReference>
<feature type="binding site" evidence="8">
    <location>
        <position position="228"/>
    </location>
    <ligand>
        <name>shikimate</name>
        <dbReference type="ChEBI" id="CHEBI:36208"/>
    </ligand>
</feature>
<feature type="binding site" evidence="8">
    <location>
        <position position="249"/>
    </location>
    <ligand>
        <name>NADP(+)</name>
        <dbReference type="ChEBI" id="CHEBI:58349"/>
    </ligand>
</feature>
<dbReference type="GO" id="GO:0005829">
    <property type="term" value="C:cytosol"/>
    <property type="evidence" value="ECO:0007669"/>
    <property type="project" value="TreeGrafter"/>
</dbReference>
<sequence>MKIFNDTSYYFGILGNPLSHTLSPLLHNSWYQDLELENAYLVFPIEKISKSELLTLSKFKFLGFSVTIPHKEAAYKLADIADPTSKAMRASNTLVIQNNQVRAFNTDGMGAVRAIREKTPDCLQGHILILGSGGSARGIAYSLLEEESVKSITISSRNQARGTEIVELLNQIRKNSSTYEDLGKVKENFKEYSLVIHTTPLGMKGKDPGPIIKEVEFAKDQALFDIVYNPLRTELVKVAEKSEARIILGSEMLLYQAVEQFKLFTGITLSESNIEAGRKRLVAALGVSETT</sequence>
<evidence type="ECO:0000256" key="8">
    <source>
        <dbReference type="HAMAP-Rule" id="MF_00222"/>
    </source>
</evidence>
<accession>A0A2M9ZSV1</accession>
<dbReference type="Pfam" id="PF08501">
    <property type="entry name" value="Shikimate_dh_N"/>
    <property type="match status" value="1"/>
</dbReference>
<dbReference type="HAMAP" id="MF_00222">
    <property type="entry name" value="Shikimate_DH_AroE"/>
    <property type="match status" value="1"/>
</dbReference>
<comment type="subunit">
    <text evidence="8">Homodimer.</text>
</comment>
<feature type="binding site" evidence="8">
    <location>
        <position position="92"/>
    </location>
    <ligand>
        <name>shikimate</name>
        <dbReference type="ChEBI" id="CHEBI:36208"/>
    </ligand>
</feature>
<name>A0A2M9ZSV1_9LEPT</name>
<dbReference type="InterPro" id="IPR036291">
    <property type="entry name" value="NAD(P)-bd_dom_sf"/>
</dbReference>
<evidence type="ECO:0000313" key="13">
    <source>
        <dbReference type="EMBL" id="PJZ75094.1"/>
    </source>
</evidence>
<feature type="binding site" evidence="8">
    <location>
        <begin position="21"/>
        <end position="23"/>
    </location>
    <ligand>
        <name>shikimate</name>
        <dbReference type="ChEBI" id="CHEBI:36208"/>
    </ligand>
</feature>
<dbReference type="GO" id="GO:0050661">
    <property type="term" value="F:NADP binding"/>
    <property type="evidence" value="ECO:0007669"/>
    <property type="project" value="InterPro"/>
</dbReference>
<dbReference type="OrthoDB" id="9792692at2"/>
<dbReference type="Pfam" id="PF01488">
    <property type="entry name" value="Shikimate_DH"/>
    <property type="match status" value="1"/>
</dbReference>
<dbReference type="InterPro" id="IPR022893">
    <property type="entry name" value="Shikimate_DH_fam"/>
</dbReference>
<evidence type="ECO:0000313" key="12">
    <source>
        <dbReference type="EMBL" id="PJZ68739.1"/>
    </source>
</evidence>
<keyword evidence="5 8" id="KW-0560">Oxidoreductase</keyword>
<evidence type="ECO:0000259" key="9">
    <source>
        <dbReference type="Pfam" id="PF01488"/>
    </source>
</evidence>
<dbReference type="NCBIfam" id="TIGR00507">
    <property type="entry name" value="aroE"/>
    <property type="match status" value="1"/>
</dbReference>
<dbReference type="InterPro" id="IPR011342">
    <property type="entry name" value="Shikimate_DH"/>
</dbReference>
<dbReference type="Gene3D" id="3.40.50.10860">
    <property type="entry name" value="Leucine Dehydrogenase, chain A, domain 1"/>
    <property type="match status" value="1"/>
</dbReference>
<evidence type="ECO:0000313" key="15">
    <source>
        <dbReference type="Proteomes" id="UP000231990"/>
    </source>
</evidence>
<evidence type="ECO:0000256" key="2">
    <source>
        <dbReference type="ARBA" id="ARBA00012962"/>
    </source>
</evidence>
<dbReference type="EMBL" id="NPDY01000016">
    <property type="protein sequence ID" value="PJZ68739.1"/>
    <property type="molecule type" value="Genomic_DNA"/>
</dbReference>
<feature type="active site" description="Proton acceptor" evidence="8">
    <location>
        <position position="71"/>
    </location>
</feature>
<comment type="pathway">
    <text evidence="1 8">Metabolic intermediate biosynthesis; chorismate biosynthesis; chorismate from D-erythrose 4-phosphate and phosphoenolpyruvate: step 4/7.</text>
</comment>
<comment type="catalytic activity">
    <reaction evidence="7 8">
        <text>shikimate + NADP(+) = 3-dehydroshikimate + NADPH + H(+)</text>
        <dbReference type="Rhea" id="RHEA:17737"/>
        <dbReference type="ChEBI" id="CHEBI:15378"/>
        <dbReference type="ChEBI" id="CHEBI:16630"/>
        <dbReference type="ChEBI" id="CHEBI:36208"/>
        <dbReference type="ChEBI" id="CHEBI:57783"/>
        <dbReference type="ChEBI" id="CHEBI:58349"/>
        <dbReference type="EC" id="1.1.1.25"/>
    </reaction>
</comment>
<keyword evidence="4 8" id="KW-0521">NADP</keyword>
<dbReference type="UniPathway" id="UPA00053">
    <property type="reaction ID" value="UER00087"/>
</dbReference>
<dbReference type="GO" id="GO:0009423">
    <property type="term" value="P:chorismate biosynthetic process"/>
    <property type="evidence" value="ECO:0007669"/>
    <property type="project" value="UniProtKB-UniRule"/>
</dbReference>
<dbReference type="Gene3D" id="3.40.50.720">
    <property type="entry name" value="NAD(P)-binding Rossmann-like Domain"/>
    <property type="match status" value="1"/>
</dbReference>
<feature type="domain" description="Quinate/shikimate 5-dehydrogenase/glutamyl-tRNA reductase" evidence="9">
    <location>
        <begin position="117"/>
        <end position="199"/>
    </location>
</feature>
<keyword evidence="6 8" id="KW-0057">Aromatic amino acid biosynthesis</keyword>
<evidence type="ECO:0000256" key="1">
    <source>
        <dbReference type="ARBA" id="ARBA00004871"/>
    </source>
</evidence>
<dbReference type="InterPro" id="IPR046346">
    <property type="entry name" value="Aminoacid_DH-like_N_sf"/>
</dbReference>
<feature type="domain" description="SDH C-terminal" evidence="11">
    <location>
        <begin position="249"/>
        <end position="270"/>
    </location>
</feature>
<keyword evidence="3 8" id="KW-0028">Amino-acid biosynthesis</keyword>